<dbReference type="PANTHER" id="PTHR38075">
    <property type="entry name" value="DUF4139 DOMAIN-CONTAINING PROTEIN"/>
    <property type="match status" value="1"/>
</dbReference>
<evidence type="ECO:0000313" key="4">
    <source>
        <dbReference type="Proteomes" id="UP000673975"/>
    </source>
</evidence>
<dbReference type="Pfam" id="PF13598">
    <property type="entry name" value="DUF4139"/>
    <property type="match status" value="1"/>
</dbReference>
<protein>
    <submittedName>
        <fullName evidence="3">DUF4139 domain-containing protein</fullName>
    </submittedName>
</protein>
<dbReference type="EMBL" id="JAFIDN010000003">
    <property type="protein sequence ID" value="MBP3192194.1"/>
    <property type="molecule type" value="Genomic_DNA"/>
</dbReference>
<dbReference type="RefSeq" id="WP_210511085.1">
    <property type="nucleotide sequence ID" value="NZ_JAFIDN010000003.1"/>
</dbReference>
<sequence>MNPDLISGNRHDTAVVPVPFYLKWLILPFAAMIFLPAVLSASQKGQKQLDLTVYQGFGWIQDTRTFELVEGSNEIRFPGIARQLDTGSVRLESDGELISLRTDMGHYGWDDTFEDLKGEQVRLISSYGELVEGKISDYVHGRLYLEKSDGKYTMIPNPHSYRVELKELPGPPASGANILARVNMHSAGEFPVTLSYVLGNIGWRMDYSLVVDEDTGTGVLTGLAGIRNDTGTDFKQASVRLVAGQINVRPGHFHAPADARGEVAAMAEQADTQPDRYSDFYVYEISEKLDLEKHGMYQVPLVSSEKVSFRKQYRHMIRPFSGSSDDPQNADIRFIFSNTEEDGLGKPLPAGNARVYAREAEGSVRLIGQDRISHTSSGDEIRLGTGKAFDIRVIETVTGREEISRNVREEDRKITAKNESEEPVTVTLELPLHRNITVTASDTDPVSETADRKVYEISVPAEGEQTFSITLRQGN</sequence>
<dbReference type="InterPro" id="IPR037291">
    <property type="entry name" value="DUF4139"/>
</dbReference>
<dbReference type="PANTHER" id="PTHR38075:SF1">
    <property type="entry name" value="DUF4139 DOMAIN-CONTAINING PROTEIN"/>
    <property type="match status" value="1"/>
</dbReference>
<dbReference type="AlphaFoldDB" id="A0A8J7RQQ1"/>
<dbReference type="Proteomes" id="UP000673975">
    <property type="component" value="Unassembled WGS sequence"/>
</dbReference>
<accession>A0A8J7RQQ1</accession>
<keyword evidence="1" id="KW-0812">Transmembrane</keyword>
<evidence type="ECO:0000256" key="1">
    <source>
        <dbReference type="SAM" id="Phobius"/>
    </source>
</evidence>
<evidence type="ECO:0000313" key="3">
    <source>
        <dbReference type="EMBL" id="MBP3192194.1"/>
    </source>
</evidence>
<evidence type="ECO:0000259" key="2">
    <source>
        <dbReference type="Pfam" id="PF13598"/>
    </source>
</evidence>
<gene>
    <name evidence="3" type="ORF">NATSA_05910</name>
</gene>
<reference evidence="3" key="1">
    <citation type="submission" date="2021-02" db="EMBL/GenBank/DDBJ databases">
        <title>Natronogracilivirga saccharolytica gen. nov. sp. nov. a new anaerobic, haloalkiliphilic carbohydrate-fermenting bacterium from soda lake and proposing of Cyclonatronumiaceae fam. nov. in the phylum Balneolaeota.</title>
        <authorList>
            <person name="Zhilina T.N."/>
            <person name="Sorokin D.Y."/>
            <person name="Zavarzina D.G."/>
            <person name="Toshchakov S.V."/>
            <person name="Kublanov I.V."/>
        </authorList>
    </citation>
    <scope>NUCLEOTIDE SEQUENCE</scope>
    <source>
        <strain evidence="3">Z-1702</strain>
    </source>
</reference>
<keyword evidence="4" id="KW-1185">Reference proteome</keyword>
<keyword evidence="1" id="KW-1133">Transmembrane helix</keyword>
<comment type="caution">
    <text evidence="3">The sequence shown here is derived from an EMBL/GenBank/DDBJ whole genome shotgun (WGS) entry which is preliminary data.</text>
</comment>
<proteinExistence type="predicted"/>
<keyword evidence="1" id="KW-0472">Membrane</keyword>
<organism evidence="3 4">
    <name type="scientific">Natronogracilivirga saccharolytica</name>
    <dbReference type="NCBI Taxonomy" id="2812953"/>
    <lineage>
        <taxon>Bacteria</taxon>
        <taxon>Pseudomonadati</taxon>
        <taxon>Balneolota</taxon>
        <taxon>Balneolia</taxon>
        <taxon>Balneolales</taxon>
        <taxon>Cyclonatronaceae</taxon>
        <taxon>Natronogracilivirga</taxon>
    </lineage>
</organism>
<feature type="domain" description="DUF4139" evidence="2">
    <location>
        <begin position="192"/>
        <end position="471"/>
    </location>
</feature>
<name>A0A8J7RQQ1_9BACT</name>
<feature type="transmembrane region" description="Helical" evidence="1">
    <location>
        <begin position="20"/>
        <end position="39"/>
    </location>
</feature>